<evidence type="ECO:0000313" key="4">
    <source>
        <dbReference type="Proteomes" id="UP000198706"/>
    </source>
</evidence>
<keyword evidence="1" id="KW-0472">Membrane</keyword>
<protein>
    <submittedName>
        <fullName evidence="3">Putative tricarboxylic transport membrane protein</fullName>
    </submittedName>
</protein>
<keyword evidence="1" id="KW-0812">Transmembrane</keyword>
<reference evidence="3 4" key="1">
    <citation type="submission" date="2016-10" db="EMBL/GenBank/DDBJ databases">
        <authorList>
            <person name="de Groot N.N."/>
        </authorList>
    </citation>
    <scope>NUCLEOTIDE SEQUENCE [LARGE SCALE GENOMIC DNA]</scope>
    <source>
        <strain evidence="3 4">JCM 21544</strain>
    </source>
</reference>
<evidence type="ECO:0000313" key="3">
    <source>
        <dbReference type="EMBL" id="SDL04142.1"/>
    </source>
</evidence>
<evidence type="ECO:0000259" key="2">
    <source>
        <dbReference type="Pfam" id="PF07331"/>
    </source>
</evidence>
<evidence type="ECO:0000256" key="1">
    <source>
        <dbReference type="SAM" id="Phobius"/>
    </source>
</evidence>
<feature type="transmembrane region" description="Helical" evidence="1">
    <location>
        <begin position="91"/>
        <end position="113"/>
    </location>
</feature>
<feature type="transmembrane region" description="Helical" evidence="1">
    <location>
        <begin position="39"/>
        <end position="57"/>
    </location>
</feature>
<name>A0A1G9GU77_9PSED</name>
<accession>A0A1G9GU77</accession>
<dbReference type="InterPro" id="IPR009936">
    <property type="entry name" value="DUF1468"/>
</dbReference>
<dbReference type="OrthoDB" id="7770860at2"/>
<dbReference type="RefSeq" id="WP_084338099.1">
    <property type="nucleotide sequence ID" value="NZ_FNFD01000014.1"/>
</dbReference>
<feature type="domain" description="DUF1468" evidence="2">
    <location>
        <begin position="10"/>
        <end position="154"/>
    </location>
</feature>
<feature type="transmembrane region" description="Helical" evidence="1">
    <location>
        <begin position="9"/>
        <end position="27"/>
    </location>
</feature>
<dbReference type="EMBL" id="FNFD01000014">
    <property type="protein sequence ID" value="SDL04142.1"/>
    <property type="molecule type" value="Genomic_DNA"/>
</dbReference>
<gene>
    <name evidence="3" type="ORF">SAMN05216186_1147</name>
</gene>
<keyword evidence="4" id="KW-1185">Reference proteome</keyword>
<sequence length="160" mass="17494">MDTHTRKERLIGVVMLCAGLVYLVMTMNLPRKGFIDAAFVPYVLAFILCLLGVLQLMNSRKPANAGKPAEADDGEKVPADYPTVLKTLGLIVLYTALLSTVGFPIMTALYLYAQFIVLTPAGQKVNHIGYAVIAVVASLVIYYIFRHGFDLLLPSGFLDI</sequence>
<proteinExistence type="predicted"/>
<organism evidence="3 4">
    <name type="scientific">Pseudomonas indica</name>
    <dbReference type="NCBI Taxonomy" id="137658"/>
    <lineage>
        <taxon>Bacteria</taxon>
        <taxon>Pseudomonadati</taxon>
        <taxon>Pseudomonadota</taxon>
        <taxon>Gammaproteobacteria</taxon>
        <taxon>Pseudomonadales</taxon>
        <taxon>Pseudomonadaceae</taxon>
        <taxon>Pseudomonas</taxon>
    </lineage>
</organism>
<dbReference type="Pfam" id="PF07331">
    <property type="entry name" value="TctB"/>
    <property type="match status" value="1"/>
</dbReference>
<dbReference type="Proteomes" id="UP000198706">
    <property type="component" value="Unassembled WGS sequence"/>
</dbReference>
<dbReference type="AlphaFoldDB" id="A0A1G9GU77"/>
<feature type="transmembrane region" description="Helical" evidence="1">
    <location>
        <begin position="125"/>
        <end position="145"/>
    </location>
</feature>
<keyword evidence="1" id="KW-1133">Transmembrane helix</keyword>
<dbReference type="STRING" id="137658.SAMN05216186_1147"/>